<dbReference type="EMBL" id="BRXW01000534">
    <property type="protein sequence ID" value="GMH63820.1"/>
    <property type="molecule type" value="Genomic_DNA"/>
</dbReference>
<organism evidence="2 3">
    <name type="scientific">Triparma laevis f. longispina</name>
    <dbReference type="NCBI Taxonomy" id="1714387"/>
    <lineage>
        <taxon>Eukaryota</taxon>
        <taxon>Sar</taxon>
        <taxon>Stramenopiles</taxon>
        <taxon>Ochrophyta</taxon>
        <taxon>Bolidophyceae</taxon>
        <taxon>Parmales</taxon>
        <taxon>Triparmaceae</taxon>
        <taxon>Triparma</taxon>
    </lineage>
</organism>
<sequence length="408" mass="44790">MSNFASSGRPVPLSHSLTSDAPGHSTSSTLPCWKCSGLGYTGTSKKRKPCTPCNQTGSLKAKKLRTSPGVKHQWGHLLINITPTRTFSPFDTSYIISQTSPPSSSSLSSLLSSPPPSTQTDTLDLSNYLGSYRLLQQPPGGHRYTTDDLLTAYIASKQNLAQCGEHLDLGCGNGSVLIGYNWLTKNIYKSLGVEARSEGVGLCEGSIIYNGIQKNVKVLRGDFRDHNELLSKVQKMLPSKPIIVTGTPPYFTVDSKNLNDGVTTIIQGGMPTNLSSAPARCEFRGGVECYIDAGFSVLGKGGRVVVCVNWLNRFRVYEECKRLKVYVLEEWEIVGGEGKGGLFGVWVMGREGGECFKRRITVRRGGKWTEEYMEIMREMGIPTVGVKDSYVEEEKKDKDKEKDEGKFT</sequence>
<accession>A0A9W7A9L6</accession>
<dbReference type="SUPFAM" id="SSF53335">
    <property type="entry name" value="S-adenosyl-L-methionine-dependent methyltransferases"/>
    <property type="match status" value="1"/>
</dbReference>
<dbReference type="OrthoDB" id="2099474at2759"/>
<dbReference type="Gene3D" id="3.40.50.150">
    <property type="entry name" value="Vaccinia Virus protein VP39"/>
    <property type="match status" value="1"/>
</dbReference>
<reference evidence="3" key="1">
    <citation type="journal article" date="2023" name="Commun. Biol.">
        <title>Genome analysis of Parmales, the sister group of diatoms, reveals the evolutionary specialization of diatoms from phago-mixotrophs to photoautotrophs.</title>
        <authorList>
            <person name="Ban H."/>
            <person name="Sato S."/>
            <person name="Yoshikawa S."/>
            <person name="Yamada K."/>
            <person name="Nakamura Y."/>
            <person name="Ichinomiya M."/>
            <person name="Sato N."/>
            <person name="Blanc-Mathieu R."/>
            <person name="Endo H."/>
            <person name="Kuwata A."/>
            <person name="Ogata H."/>
        </authorList>
    </citation>
    <scope>NUCLEOTIDE SEQUENCE [LARGE SCALE GENOMIC DNA]</scope>
    <source>
        <strain evidence="3">NIES 3700</strain>
    </source>
</reference>
<evidence type="ECO:0000256" key="1">
    <source>
        <dbReference type="SAM" id="MobiDB-lite"/>
    </source>
</evidence>
<dbReference type="Proteomes" id="UP001165122">
    <property type="component" value="Unassembled WGS sequence"/>
</dbReference>
<dbReference type="AlphaFoldDB" id="A0A9W7A9L6"/>
<comment type="caution">
    <text evidence="2">The sequence shown here is derived from an EMBL/GenBank/DDBJ whole genome shotgun (WGS) entry which is preliminary data.</text>
</comment>
<proteinExistence type="predicted"/>
<protein>
    <submittedName>
        <fullName evidence="2">Uncharacterized protein</fullName>
    </submittedName>
</protein>
<feature type="compositionally biased region" description="Polar residues" evidence="1">
    <location>
        <begin position="15"/>
        <end position="28"/>
    </location>
</feature>
<name>A0A9W7A9L6_9STRA</name>
<dbReference type="InterPro" id="IPR029063">
    <property type="entry name" value="SAM-dependent_MTases_sf"/>
</dbReference>
<evidence type="ECO:0000313" key="3">
    <source>
        <dbReference type="Proteomes" id="UP001165122"/>
    </source>
</evidence>
<keyword evidence="3" id="KW-1185">Reference proteome</keyword>
<gene>
    <name evidence="2" type="ORF">TrLO_g591</name>
</gene>
<evidence type="ECO:0000313" key="2">
    <source>
        <dbReference type="EMBL" id="GMH63820.1"/>
    </source>
</evidence>
<feature type="region of interest" description="Disordered" evidence="1">
    <location>
        <begin position="1"/>
        <end position="28"/>
    </location>
</feature>